<reference evidence="2 3" key="1">
    <citation type="submission" date="2023-10" db="EMBL/GenBank/DDBJ databases">
        <title>Chromosome-scale genome assembly provides insights into flower coloration mechanisms of Canna indica.</title>
        <authorList>
            <person name="Li C."/>
        </authorList>
    </citation>
    <scope>NUCLEOTIDE SEQUENCE [LARGE SCALE GENOMIC DNA]</scope>
    <source>
        <tissue evidence="2">Flower</tissue>
    </source>
</reference>
<evidence type="ECO:0000256" key="1">
    <source>
        <dbReference type="SAM" id="MobiDB-lite"/>
    </source>
</evidence>
<sequence length="199" mass="21821">MMVGTPVGDGECDALSPATKKSSGSPLKSKKPPDLRPSGSLLRSKGSSETNMMIGKEKLLLRPSSSQLEYREEADTTCNEVQFQSKNANPVPVKVNIEKNLDVFHSKLIDTFAIAVNKVKENDVSLKDAMDEDLTICSAPEGCKIRKAHSQNIHYECFPLNIKHTKLKKKEFLKEEGLIDFDGDPSSGKGKGKSKQVSL</sequence>
<name>A0AAQ3KGE9_9LILI</name>
<protein>
    <submittedName>
        <fullName evidence="2">Uncharacterized protein</fullName>
    </submittedName>
</protein>
<feature type="compositionally biased region" description="Basic residues" evidence="1">
    <location>
        <begin position="190"/>
        <end position="199"/>
    </location>
</feature>
<gene>
    <name evidence="2" type="ORF">Cni_G16984</name>
</gene>
<feature type="region of interest" description="Disordered" evidence="1">
    <location>
        <begin position="1"/>
        <end position="49"/>
    </location>
</feature>
<dbReference type="AlphaFoldDB" id="A0AAQ3KGE9"/>
<keyword evidence="3" id="KW-1185">Reference proteome</keyword>
<organism evidence="2 3">
    <name type="scientific">Canna indica</name>
    <name type="common">Indian-shot</name>
    <dbReference type="NCBI Taxonomy" id="4628"/>
    <lineage>
        <taxon>Eukaryota</taxon>
        <taxon>Viridiplantae</taxon>
        <taxon>Streptophyta</taxon>
        <taxon>Embryophyta</taxon>
        <taxon>Tracheophyta</taxon>
        <taxon>Spermatophyta</taxon>
        <taxon>Magnoliopsida</taxon>
        <taxon>Liliopsida</taxon>
        <taxon>Zingiberales</taxon>
        <taxon>Cannaceae</taxon>
        <taxon>Canna</taxon>
    </lineage>
</organism>
<accession>A0AAQ3KGE9</accession>
<dbReference type="Proteomes" id="UP001327560">
    <property type="component" value="Chromosome 5"/>
</dbReference>
<feature type="region of interest" description="Disordered" evidence="1">
    <location>
        <begin position="179"/>
        <end position="199"/>
    </location>
</feature>
<evidence type="ECO:0000313" key="2">
    <source>
        <dbReference type="EMBL" id="WOL08232.1"/>
    </source>
</evidence>
<dbReference type="EMBL" id="CP136894">
    <property type="protein sequence ID" value="WOL08232.1"/>
    <property type="molecule type" value="Genomic_DNA"/>
</dbReference>
<evidence type="ECO:0000313" key="3">
    <source>
        <dbReference type="Proteomes" id="UP001327560"/>
    </source>
</evidence>
<proteinExistence type="predicted"/>